<dbReference type="AlphaFoldDB" id="A0A4S4F592"/>
<dbReference type="Gene3D" id="3.40.50.2300">
    <property type="match status" value="1"/>
</dbReference>
<dbReference type="InterPro" id="IPR050438">
    <property type="entry name" value="LMW_PTPase"/>
</dbReference>
<dbReference type="InterPro" id="IPR023485">
    <property type="entry name" value="Ptyr_pPase"/>
</dbReference>
<evidence type="ECO:0000256" key="4">
    <source>
        <dbReference type="PIRSR" id="PIRSR617867-1"/>
    </source>
</evidence>
<name>A0A4S4F592_9BIFI</name>
<reference evidence="6 7" key="1">
    <citation type="submission" date="2019-04" db="EMBL/GenBank/DDBJ databases">
        <title>Microbes associate with the intestines of laboratory mice.</title>
        <authorList>
            <person name="Navarre W."/>
            <person name="Wong E."/>
            <person name="Huang K.C."/>
            <person name="Tropini C."/>
            <person name="Ng K."/>
            <person name="Yu B."/>
        </authorList>
    </citation>
    <scope>NUCLEOTIDE SEQUENCE [LARGE SCALE GENOMIC DNA]</scope>
    <source>
        <strain evidence="6 7">NM87_A27A</strain>
    </source>
</reference>
<evidence type="ECO:0000313" key="6">
    <source>
        <dbReference type="EMBL" id="THG24900.1"/>
    </source>
</evidence>
<evidence type="ECO:0000256" key="1">
    <source>
        <dbReference type="ARBA" id="ARBA00011063"/>
    </source>
</evidence>
<dbReference type="RefSeq" id="WP_136511460.1">
    <property type="nucleotide sequence ID" value="NZ_SSTF01000019.1"/>
</dbReference>
<keyword evidence="3" id="KW-0904">Protein phosphatase</keyword>
<dbReference type="EMBL" id="SSTF01000019">
    <property type="protein sequence ID" value="THG24900.1"/>
    <property type="molecule type" value="Genomic_DNA"/>
</dbReference>
<evidence type="ECO:0000259" key="5">
    <source>
        <dbReference type="SMART" id="SM00226"/>
    </source>
</evidence>
<organism evidence="6 7">
    <name type="scientific">Bifidobacterium pseudolongum</name>
    <dbReference type="NCBI Taxonomy" id="1694"/>
    <lineage>
        <taxon>Bacteria</taxon>
        <taxon>Bacillati</taxon>
        <taxon>Actinomycetota</taxon>
        <taxon>Actinomycetes</taxon>
        <taxon>Bifidobacteriales</taxon>
        <taxon>Bifidobacteriaceae</taxon>
        <taxon>Bifidobacterium</taxon>
    </lineage>
</organism>
<dbReference type="SMART" id="SM00226">
    <property type="entry name" value="LMWPc"/>
    <property type="match status" value="1"/>
</dbReference>
<keyword evidence="2" id="KW-0378">Hydrolase</keyword>
<gene>
    <name evidence="6" type="ORF">E5991_06755</name>
</gene>
<dbReference type="PANTHER" id="PTHR11717:SF31">
    <property type="entry name" value="LOW MOLECULAR WEIGHT PROTEIN-TYROSINE-PHOSPHATASE ETP-RELATED"/>
    <property type="match status" value="1"/>
</dbReference>
<dbReference type="PANTHER" id="PTHR11717">
    <property type="entry name" value="LOW MOLECULAR WEIGHT PROTEIN TYROSINE PHOSPHATASE"/>
    <property type="match status" value="1"/>
</dbReference>
<evidence type="ECO:0000313" key="7">
    <source>
        <dbReference type="Proteomes" id="UP000306798"/>
    </source>
</evidence>
<protein>
    <submittedName>
        <fullName evidence="6">Low molecular weight phosphatase family protein</fullName>
    </submittedName>
</protein>
<dbReference type="PRINTS" id="PR00719">
    <property type="entry name" value="LMWPTPASE"/>
</dbReference>
<dbReference type="Proteomes" id="UP000306798">
    <property type="component" value="Unassembled WGS sequence"/>
</dbReference>
<dbReference type="Pfam" id="PF01451">
    <property type="entry name" value="LMWPc"/>
    <property type="match status" value="1"/>
</dbReference>
<comment type="caution">
    <text evidence="6">The sequence shown here is derived from an EMBL/GenBank/DDBJ whole genome shotgun (WGS) entry which is preliminary data.</text>
</comment>
<evidence type="ECO:0000256" key="3">
    <source>
        <dbReference type="ARBA" id="ARBA00022912"/>
    </source>
</evidence>
<dbReference type="InterPro" id="IPR017867">
    <property type="entry name" value="Tyr_phospatase_low_mol_wt"/>
</dbReference>
<feature type="active site" description="Nucleophile" evidence="4">
    <location>
        <position position="7"/>
    </location>
</feature>
<comment type="similarity">
    <text evidence="1">Belongs to the low molecular weight phosphotyrosine protein phosphatase family.</text>
</comment>
<dbReference type="InterPro" id="IPR036196">
    <property type="entry name" value="Ptyr_pPase_sf"/>
</dbReference>
<feature type="active site" description="Nucleophile" evidence="4">
    <location>
        <position position="13"/>
    </location>
</feature>
<feature type="domain" description="Phosphotyrosine protein phosphatase I" evidence="5">
    <location>
        <begin position="1"/>
        <end position="177"/>
    </location>
</feature>
<dbReference type="SUPFAM" id="SSF52788">
    <property type="entry name" value="Phosphotyrosine protein phosphatases I"/>
    <property type="match status" value="1"/>
</dbReference>
<proteinExistence type="inferred from homology"/>
<accession>A0A4S4F592</accession>
<evidence type="ECO:0000256" key="2">
    <source>
        <dbReference type="ARBA" id="ARBA00022801"/>
    </source>
</evidence>
<sequence length="187" mass="20531">MKVLFVCTGNICRSPMAEFMFPLFFHADSITSDSAGVQGLINSPIDPSSAFILKQDGIDASSFRSKRLTPQIALSSDLILCFTERQRKKIVELAPRSRSYTFLLTDFADLCSYCDNNNMIADITLENRLASILANASLVQPLLPPAKEIDDPYRKDMAAFKAAHQQIGDSFACIAAALEPTRGAHAH</sequence>
<dbReference type="GO" id="GO:0004725">
    <property type="term" value="F:protein tyrosine phosphatase activity"/>
    <property type="evidence" value="ECO:0007669"/>
    <property type="project" value="InterPro"/>
</dbReference>